<dbReference type="Gene3D" id="3.30.70.330">
    <property type="match status" value="2"/>
</dbReference>
<organism evidence="5">
    <name type="scientific">Arcella intermedia</name>
    <dbReference type="NCBI Taxonomy" id="1963864"/>
    <lineage>
        <taxon>Eukaryota</taxon>
        <taxon>Amoebozoa</taxon>
        <taxon>Tubulinea</taxon>
        <taxon>Elardia</taxon>
        <taxon>Arcellinida</taxon>
        <taxon>Sphaerothecina</taxon>
        <taxon>Arcellidae</taxon>
        <taxon>Arcella</taxon>
    </lineage>
</organism>
<dbReference type="Pfam" id="PF00076">
    <property type="entry name" value="RRM_1"/>
    <property type="match status" value="1"/>
</dbReference>
<dbReference type="InterPro" id="IPR035979">
    <property type="entry name" value="RBD_domain_sf"/>
</dbReference>
<dbReference type="AlphaFoldDB" id="A0A6B2L9Y4"/>
<reference evidence="5" key="1">
    <citation type="journal article" date="2020" name="J. Eukaryot. Microbiol.">
        <title>De novo Sequencing, Assembly and Annotation of the Transcriptome for the Free-Living Testate Amoeba Arcella intermedia.</title>
        <authorList>
            <person name="Ribeiro G.M."/>
            <person name="Porfirio-Sousa A.L."/>
            <person name="Maurer-Alcala X.X."/>
            <person name="Katz L.A."/>
            <person name="Lahr D.J.G."/>
        </authorList>
    </citation>
    <scope>NUCLEOTIDE SEQUENCE</scope>
</reference>
<dbReference type="PROSITE" id="PS50102">
    <property type="entry name" value="RRM"/>
    <property type="match status" value="1"/>
</dbReference>
<dbReference type="InterPro" id="IPR012677">
    <property type="entry name" value="Nucleotide-bd_a/b_plait_sf"/>
</dbReference>
<evidence type="ECO:0000256" key="2">
    <source>
        <dbReference type="PROSITE-ProRule" id="PRU00332"/>
    </source>
</evidence>
<dbReference type="EMBL" id="GIBP01004827">
    <property type="protein sequence ID" value="NDV33796.1"/>
    <property type="molecule type" value="Transcribed_RNA"/>
</dbReference>
<dbReference type="InterPro" id="IPR014886">
    <property type="entry name" value="La_xRRM"/>
</dbReference>
<evidence type="ECO:0008006" key="6">
    <source>
        <dbReference type="Google" id="ProtNLM"/>
    </source>
</evidence>
<feature type="domain" description="HTH La-type RNA-binding" evidence="4">
    <location>
        <begin position="1"/>
        <end position="53"/>
    </location>
</feature>
<evidence type="ECO:0000256" key="1">
    <source>
        <dbReference type="ARBA" id="ARBA00022884"/>
    </source>
</evidence>
<dbReference type="GO" id="GO:0003723">
    <property type="term" value="F:RNA binding"/>
    <property type="evidence" value="ECO:0007669"/>
    <property type="project" value="UniProtKB-UniRule"/>
</dbReference>
<accession>A0A6B2L9Y4</accession>
<sequence length="284" mass="32422">MPIKVLATFNKVKEISEDVAFIGSVLEGSKILEVSGDVIKRRLPVPTENTIDSRSLFVSGFPKARAEFKYLKLFFEKFGKVLSIRIKKRSNFEPNPHCFVEFENIESLNNVQTTPLKWDQFTLKVLPKEEYIQNVRAMITSNLVIKVDNIISDTLDWRKIKTLFNQFGSNYTDVKSGIAYIQFNKLSGAQKALTQLKESQLQVDGTTLTGNILTGHEEINYWLYKSSHPPIQGKINKCKRLKKPNEDSSYETLLTKAQAELQKTDPELKLNINYTNTNPNPNNS</sequence>
<dbReference type="InterPro" id="IPR036390">
    <property type="entry name" value="WH_DNA-bd_sf"/>
</dbReference>
<name>A0A6B2L9Y4_9EUKA</name>
<dbReference type="PROSITE" id="PS50961">
    <property type="entry name" value="HTH_LA"/>
    <property type="match status" value="1"/>
</dbReference>
<dbReference type="Pfam" id="PF08777">
    <property type="entry name" value="RRM_3"/>
    <property type="match status" value="1"/>
</dbReference>
<dbReference type="SUPFAM" id="SSF54928">
    <property type="entry name" value="RNA-binding domain, RBD"/>
    <property type="match status" value="1"/>
</dbReference>
<dbReference type="InterPro" id="IPR006630">
    <property type="entry name" value="La_HTH"/>
</dbReference>
<dbReference type="CDD" id="cd00590">
    <property type="entry name" value="RRM_SF"/>
    <property type="match status" value="2"/>
</dbReference>
<feature type="domain" description="RRM" evidence="3">
    <location>
        <begin position="54"/>
        <end position="130"/>
    </location>
</feature>
<evidence type="ECO:0000259" key="4">
    <source>
        <dbReference type="PROSITE" id="PS50961"/>
    </source>
</evidence>
<protein>
    <recommendedName>
        <fullName evidence="6">RRM domain-containing protein</fullName>
    </recommendedName>
</protein>
<evidence type="ECO:0000259" key="3">
    <source>
        <dbReference type="PROSITE" id="PS50102"/>
    </source>
</evidence>
<proteinExistence type="predicted"/>
<keyword evidence="1 2" id="KW-0694">RNA-binding</keyword>
<dbReference type="SUPFAM" id="SSF46785">
    <property type="entry name" value="Winged helix' DNA-binding domain"/>
    <property type="match status" value="1"/>
</dbReference>
<dbReference type="InterPro" id="IPR000504">
    <property type="entry name" value="RRM_dom"/>
</dbReference>
<dbReference type="SMART" id="SM00360">
    <property type="entry name" value="RRM"/>
    <property type="match status" value="2"/>
</dbReference>
<dbReference type="InterPro" id="IPR036388">
    <property type="entry name" value="WH-like_DNA-bd_sf"/>
</dbReference>
<evidence type="ECO:0000313" key="5">
    <source>
        <dbReference type="EMBL" id="NDV33796.1"/>
    </source>
</evidence>
<dbReference type="Gene3D" id="1.10.10.10">
    <property type="entry name" value="Winged helix-like DNA-binding domain superfamily/Winged helix DNA-binding domain"/>
    <property type="match status" value="1"/>
</dbReference>